<evidence type="ECO:0000313" key="2">
    <source>
        <dbReference type="EMBL" id="AJF97813.1"/>
    </source>
</evidence>
<name>A0A0B5IY91_9VIRU</name>
<dbReference type="Gene3D" id="1.25.40.20">
    <property type="entry name" value="Ankyrin repeat-containing domain"/>
    <property type="match status" value="1"/>
</dbReference>
<dbReference type="EMBL" id="KP136319">
    <property type="protein sequence ID" value="AJF97813.1"/>
    <property type="molecule type" value="Genomic_DNA"/>
</dbReference>
<dbReference type="SUPFAM" id="SSF48403">
    <property type="entry name" value="Ankyrin repeat"/>
    <property type="match status" value="1"/>
</dbReference>
<proteinExistence type="predicted"/>
<evidence type="ECO:0000256" key="1">
    <source>
        <dbReference type="SAM" id="MobiDB-lite"/>
    </source>
</evidence>
<organism evidence="2 3">
    <name type="scientific">Pandoravirus inopinatum</name>
    <dbReference type="NCBI Taxonomy" id="1605721"/>
    <lineage>
        <taxon>Viruses</taxon>
        <taxon>Pandoravirus</taxon>
    </lineage>
</organism>
<accession>A0A0B5IY91</accession>
<dbReference type="PANTHER" id="PTHR46586:SF3">
    <property type="entry name" value="ANKYRIN REPEAT-CONTAINING PROTEIN"/>
    <property type="match status" value="1"/>
</dbReference>
<dbReference type="Proteomes" id="UP000202511">
    <property type="component" value="Segment"/>
</dbReference>
<dbReference type="RefSeq" id="YP_009120048.1">
    <property type="nucleotide sequence ID" value="NC_026440.1"/>
</dbReference>
<dbReference type="KEGG" id="vg:23462730"/>
<dbReference type="InterPro" id="IPR052050">
    <property type="entry name" value="SecEffector_AnkRepeat"/>
</dbReference>
<dbReference type="InterPro" id="IPR036770">
    <property type="entry name" value="Ankyrin_rpt-contain_sf"/>
</dbReference>
<evidence type="ECO:0000313" key="3">
    <source>
        <dbReference type="Proteomes" id="UP000202511"/>
    </source>
</evidence>
<feature type="region of interest" description="Disordered" evidence="1">
    <location>
        <begin position="483"/>
        <end position="504"/>
    </location>
</feature>
<feature type="compositionally biased region" description="Pro residues" evidence="1">
    <location>
        <begin position="490"/>
        <end position="501"/>
    </location>
</feature>
<reference evidence="2 3" key="1">
    <citation type="journal article" date="2015" name="Parasitol. Res.">
        <title>Viruses in close associations with free-living amoebae.</title>
        <authorList>
            <person name="Scheid P."/>
        </authorList>
    </citation>
    <scope>NUCLEOTIDE SEQUENCE [LARGE SCALE GENOMIC DNA]</scope>
    <source>
        <strain evidence="2">KlaHel</strain>
    </source>
</reference>
<dbReference type="PANTHER" id="PTHR46586">
    <property type="entry name" value="ANKYRIN REPEAT-CONTAINING PROTEIN"/>
    <property type="match status" value="1"/>
</dbReference>
<sequence>MEVSCIVDLPDELVLCILDIVDDATFCALRLTHPCFNLYDDAQVERKRKVPHWTARDPAVLCARGIAGGVRLWLDGKHRFTDDDILGAIGSGNVNVASLFFDRIRNLDGKARAAAIRSESVDMARFISTLVDFTVEDVNEPVRCASVDMVHFLATEIKDPWPVSVMTVTAKRGDLAVVQTVWRHHSECMSVEAVKAALEAGRTDVALFFAAKAVDPALVAVYALPVRNMDVIAKLHAHLVSQPHVADAIAGAARRGRADVISLLLSRCTDASAIRGAACEAARHGNTEAALMLVERCCMYPPLDDVLLDAAKGDSRAIVDAIAHRCSNRSVVHALHTAIDKGSDRAAVALLQRCPSDMFGRAAARTAMVNAATSGMKRTVAMLYDGDNHEDDLFADAVAGASCMGHAKVVRFFLRKRPRSSAYMVALRTAAEAQHAEVVQLFSNHDVDPMHALARLVHGGTCESVRLLAAAYGHRLWPVDCATSGRDRQGPPPIDTKPTPEPFESGLDNVDPAKTVCRQCRRQCKQWLVCVALDGAHVPMIAYLVGMWGWGFVTPS</sequence>
<dbReference type="GeneID" id="23462730"/>
<protein>
    <submittedName>
        <fullName evidence="2">Ankyrin repeat protein</fullName>
    </submittedName>
</protein>